<protein>
    <submittedName>
        <fullName evidence="1">Uncharacterized protein</fullName>
    </submittedName>
</protein>
<proteinExistence type="predicted"/>
<dbReference type="EMBL" id="JABFED010000001">
    <property type="protein sequence ID" value="MBA1836776.1"/>
    <property type="molecule type" value="Genomic_DNA"/>
</dbReference>
<accession>A0A7H0KAZ2</accession>
<dbReference type="AlphaFoldDB" id="A0A7H0KAZ2"/>
<sequence>MTHAGALDIDIDAVRERYSAAIAAYRDTSLVLERQRLDVAASAFGAGFEREGQRITDALEALHETSKRFLAARGQNWEQVLLLSDATVAADQLSADYLGGVRGEAGGVMGA</sequence>
<comment type="caution">
    <text evidence="1">The sequence shown here is derived from an EMBL/GenBank/DDBJ whole genome shotgun (WGS) entry which is preliminary data.</text>
</comment>
<gene>
    <name evidence="1" type="ORF">HMA55_02460</name>
</gene>
<evidence type="ECO:0000313" key="2">
    <source>
        <dbReference type="Proteomes" id="UP000577408"/>
    </source>
</evidence>
<dbReference type="Proteomes" id="UP000577408">
    <property type="component" value="Unassembled WGS sequence"/>
</dbReference>
<evidence type="ECO:0000313" key="1">
    <source>
        <dbReference type="EMBL" id="MBA1836776.1"/>
    </source>
</evidence>
<name>A0A7H0KAZ2_9CORY</name>
<dbReference type="RefSeq" id="WP_181191479.1">
    <property type="nucleotide sequence ID" value="NZ_JABFED010000001.1"/>
</dbReference>
<reference evidence="1 2" key="1">
    <citation type="submission" date="2020-05" db="EMBL/GenBank/DDBJ databases">
        <title>Descriptions of Corynebacterium xxxx sp. nov., Corynebacterium yyyy sp. nov. and Corynebacterium zzzz sp. nov.</title>
        <authorList>
            <person name="Zhang G."/>
        </authorList>
    </citation>
    <scope>NUCLEOTIDE SEQUENCE [LARGE SCALE GENOMIC DNA]</scope>
    <source>
        <strain evidence="2">zg-913</strain>
    </source>
</reference>
<keyword evidence="2" id="KW-1185">Reference proteome</keyword>
<organism evidence="1 2">
    <name type="scientific">Corynebacterium wankanglinii</name>
    <dbReference type="NCBI Taxonomy" id="2735136"/>
    <lineage>
        <taxon>Bacteria</taxon>
        <taxon>Bacillati</taxon>
        <taxon>Actinomycetota</taxon>
        <taxon>Actinomycetes</taxon>
        <taxon>Mycobacteriales</taxon>
        <taxon>Corynebacteriaceae</taxon>
        <taxon>Corynebacterium</taxon>
    </lineage>
</organism>